<evidence type="ECO:0000313" key="3">
    <source>
        <dbReference type="Proteomes" id="UP001501599"/>
    </source>
</evidence>
<dbReference type="NCBIfam" id="NF045942">
    <property type="entry name" value="PolPhglucPhase"/>
    <property type="match status" value="1"/>
</dbReference>
<comment type="similarity">
    <text evidence="1">Belongs to the ROK (NagC/XylR) family.</text>
</comment>
<dbReference type="Pfam" id="PF00480">
    <property type="entry name" value="ROK"/>
    <property type="match status" value="1"/>
</dbReference>
<dbReference type="Gene3D" id="3.30.420.40">
    <property type="match status" value="2"/>
</dbReference>
<dbReference type="EMBL" id="BAAAQT010000005">
    <property type="protein sequence ID" value="GAA2173550.1"/>
    <property type="molecule type" value="Genomic_DNA"/>
</dbReference>
<dbReference type="InterPro" id="IPR000600">
    <property type="entry name" value="ROK"/>
</dbReference>
<dbReference type="SUPFAM" id="SSF53067">
    <property type="entry name" value="Actin-like ATPase domain"/>
    <property type="match status" value="1"/>
</dbReference>
<dbReference type="RefSeq" id="WP_344342458.1">
    <property type="nucleotide sequence ID" value="NZ_BAAAQT010000005.1"/>
</dbReference>
<dbReference type="CDD" id="cd24058">
    <property type="entry name" value="ASKHA_NBD_ROK_PPGK"/>
    <property type="match status" value="1"/>
</dbReference>
<sequence length="265" mass="28117">MSKDKKSKKRATQAIGVDIGGTGIKAALVDVRSGELLSDRIKLPTPAGGEPEDIATVVVDLVGRLDAAEATPIGVTFPAIVKHGRTLSAANVSDQWIGFEAERFFEQHLGRPIHFVNDADAAGIAEDHWGAAKDVDGLVILTTLGTGIGGALIYKGVLVPNAELGHLELDGHDAESRASNKAREREELSYEAWAERLQRYYAHLEFIFSPDLFVVGGGVSKSADKFLPLLDLQTPIVPATLRNNAGIMGAAALAVGIDPQEPPKA</sequence>
<organism evidence="2 3">
    <name type="scientific">Agrococcus versicolor</name>
    <dbReference type="NCBI Taxonomy" id="501482"/>
    <lineage>
        <taxon>Bacteria</taxon>
        <taxon>Bacillati</taxon>
        <taxon>Actinomycetota</taxon>
        <taxon>Actinomycetes</taxon>
        <taxon>Micrococcales</taxon>
        <taxon>Microbacteriaceae</taxon>
        <taxon>Agrococcus</taxon>
    </lineage>
</organism>
<accession>A0ABP5MG01</accession>
<gene>
    <name evidence="2" type="ORF">GCM10009846_15980</name>
</gene>
<proteinExistence type="inferred from homology"/>
<name>A0ABP5MG01_9MICO</name>
<dbReference type="InterPro" id="IPR043129">
    <property type="entry name" value="ATPase_NBD"/>
</dbReference>
<keyword evidence="3" id="KW-1185">Reference proteome</keyword>
<evidence type="ECO:0000313" key="2">
    <source>
        <dbReference type="EMBL" id="GAA2173550.1"/>
    </source>
</evidence>
<dbReference type="PANTHER" id="PTHR18964:SF146">
    <property type="entry name" value="POLYPHOSPHATE GLUCOKINASE"/>
    <property type="match status" value="1"/>
</dbReference>
<comment type="caution">
    <text evidence="2">The sequence shown here is derived from an EMBL/GenBank/DDBJ whole genome shotgun (WGS) entry which is preliminary data.</text>
</comment>
<protein>
    <submittedName>
        <fullName evidence="2">ROK family protein</fullName>
    </submittedName>
</protein>
<dbReference type="PANTHER" id="PTHR18964">
    <property type="entry name" value="ROK (REPRESSOR, ORF, KINASE) FAMILY"/>
    <property type="match status" value="1"/>
</dbReference>
<reference evidence="3" key="1">
    <citation type="journal article" date="2019" name="Int. J. Syst. Evol. Microbiol.">
        <title>The Global Catalogue of Microorganisms (GCM) 10K type strain sequencing project: providing services to taxonomists for standard genome sequencing and annotation.</title>
        <authorList>
            <consortium name="The Broad Institute Genomics Platform"/>
            <consortium name="The Broad Institute Genome Sequencing Center for Infectious Disease"/>
            <person name="Wu L."/>
            <person name="Ma J."/>
        </authorList>
    </citation>
    <scope>NUCLEOTIDE SEQUENCE [LARGE SCALE GENOMIC DNA]</scope>
    <source>
        <strain evidence="3">JCM 16026</strain>
    </source>
</reference>
<dbReference type="Proteomes" id="UP001501599">
    <property type="component" value="Unassembled WGS sequence"/>
</dbReference>
<evidence type="ECO:0000256" key="1">
    <source>
        <dbReference type="ARBA" id="ARBA00006479"/>
    </source>
</evidence>